<dbReference type="InterPro" id="IPR001810">
    <property type="entry name" value="F-box_dom"/>
</dbReference>
<dbReference type="PANTHER" id="PTHR35828">
    <property type="entry name" value="OS08G0203800 PROTEIN-RELATED"/>
    <property type="match status" value="1"/>
</dbReference>
<dbReference type="SUPFAM" id="SSF81383">
    <property type="entry name" value="F-box domain"/>
    <property type="match status" value="1"/>
</dbReference>
<evidence type="ECO:0000259" key="1">
    <source>
        <dbReference type="SMART" id="SM00256"/>
    </source>
</evidence>
<dbReference type="AlphaFoldDB" id="A0A8I6YHG4"/>
<dbReference type="Pfam" id="PF12937">
    <property type="entry name" value="F-box-like"/>
    <property type="match status" value="1"/>
</dbReference>
<feature type="domain" description="F-box" evidence="1">
    <location>
        <begin position="12"/>
        <end position="53"/>
    </location>
</feature>
<organism evidence="2 3">
    <name type="scientific">Hordeum vulgare subsp. vulgare</name>
    <name type="common">Domesticated barley</name>
    <dbReference type="NCBI Taxonomy" id="112509"/>
    <lineage>
        <taxon>Eukaryota</taxon>
        <taxon>Viridiplantae</taxon>
        <taxon>Streptophyta</taxon>
        <taxon>Embryophyta</taxon>
        <taxon>Tracheophyta</taxon>
        <taxon>Spermatophyta</taxon>
        <taxon>Magnoliopsida</taxon>
        <taxon>Liliopsida</taxon>
        <taxon>Poales</taxon>
        <taxon>Poaceae</taxon>
        <taxon>BOP clade</taxon>
        <taxon>Pooideae</taxon>
        <taxon>Triticodae</taxon>
        <taxon>Triticeae</taxon>
        <taxon>Hordeinae</taxon>
        <taxon>Hordeum</taxon>
    </lineage>
</organism>
<dbReference type="PANTHER" id="PTHR35828:SF48">
    <property type="entry name" value="F-BOX DOMAIN-CONTAINING PROTEIN"/>
    <property type="match status" value="1"/>
</dbReference>
<dbReference type="SMART" id="SM00256">
    <property type="entry name" value="FBOX"/>
    <property type="match status" value="1"/>
</dbReference>
<protein>
    <recommendedName>
        <fullName evidence="1">F-box domain-containing protein</fullName>
    </recommendedName>
</protein>
<dbReference type="EnsemblPlants" id="HORVU.MOREX.r3.7HG0743150.1">
    <property type="protein sequence ID" value="HORVU.MOREX.r3.7HG0743150.1.CDS1"/>
    <property type="gene ID" value="HORVU.MOREX.r3.7HG0743150"/>
</dbReference>
<reference evidence="2" key="2">
    <citation type="submission" date="2020-10" db="EMBL/GenBank/DDBJ databases">
        <authorList>
            <person name="Scholz U."/>
            <person name="Mascher M."/>
            <person name="Fiebig A."/>
        </authorList>
    </citation>
    <scope>NUCLEOTIDE SEQUENCE [LARGE SCALE GENOMIC DNA]</scope>
    <source>
        <strain evidence="2">cv. Morex</strain>
    </source>
</reference>
<evidence type="ECO:0000313" key="3">
    <source>
        <dbReference type="Proteomes" id="UP000011116"/>
    </source>
</evidence>
<dbReference type="InterPro" id="IPR036047">
    <property type="entry name" value="F-box-like_dom_sf"/>
</dbReference>
<reference evidence="2" key="3">
    <citation type="submission" date="2022-01" db="UniProtKB">
        <authorList>
            <consortium name="EnsemblPlants"/>
        </authorList>
    </citation>
    <scope>IDENTIFICATION</scope>
    <source>
        <strain evidence="2">subsp. vulgare</strain>
    </source>
</reference>
<dbReference type="Proteomes" id="UP000011116">
    <property type="component" value="Chromosome 7H"/>
</dbReference>
<keyword evidence="3" id="KW-1185">Reference proteome</keyword>
<dbReference type="Gramene" id="HORVU.MOREX.r3.7HG0743150.1">
    <property type="protein sequence ID" value="HORVU.MOREX.r3.7HG0743150.1.CDS1"/>
    <property type="gene ID" value="HORVU.MOREX.r3.7HG0743150"/>
</dbReference>
<sequence>MGETTEAAAASLPDDVVREIFMRVKDVADLFRCAMACKQWRRIMLSPSFLRHRRWPDHMSSSLSGFFIWEKISFGRGSTLLTSFIPTPRSVFSSDHWFLETFFSRATRARLENAVPLVARHGLLLVRLVDLSSNSIVRLAVCNLLVGSCDELPPLKCNWDFKKSGGYAILTKKNAKHGYPAFFKVLIIGTDRDHRPCNLHKFTSGEARWSGPSSLFASSDNKGRLTGNWLPLRDPRAVVCRGTAHWLICHCRGHDWSLHTIEVDAKTCSVSLTKIAIPAKHKRTEYYDEPQLIVHAGEKLSLLYLHRQGLRLEIWTRRQDEDGGRPAVWLCAAFVDLLKPPSWETTSVMDLTIVGEEGGVLLVKDDDWNVYAAELETGVMVKLTSFKNINRRKVVPLAMDWTTFFVSRLGARKPRSRKPSS</sequence>
<name>A0A8I6YHG4_HORVV</name>
<proteinExistence type="predicted"/>
<reference evidence="3" key="1">
    <citation type="journal article" date="2012" name="Nature">
        <title>A physical, genetic and functional sequence assembly of the barley genome.</title>
        <authorList>
            <consortium name="The International Barley Genome Sequencing Consortium"/>
            <person name="Mayer K.F."/>
            <person name="Waugh R."/>
            <person name="Brown J.W."/>
            <person name="Schulman A."/>
            <person name="Langridge P."/>
            <person name="Platzer M."/>
            <person name="Fincher G.B."/>
            <person name="Muehlbauer G.J."/>
            <person name="Sato K."/>
            <person name="Close T.J."/>
            <person name="Wise R.P."/>
            <person name="Stein N."/>
        </authorList>
    </citation>
    <scope>NUCLEOTIDE SEQUENCE [LARGE SCALE GENOMIC DNA]</scope>
    <source>
        <strain evidence="3">cv. Morex</strain>
    </source>
</reference>
<dbReference type="Gene3D" id="1.20.1280.50">
    <property type="match status" value="1"/>
</dbReference>
<evidence type="ECO:0000313" key="2">
    <source>
        <dbReference type="EnsemblPlants" id="HORVU.MOREX.r3.7HG0743150.1.CDS1"/>
    </source>
</evidence>
<accession>A0A8I6YHG4</accession>